<feature type="region of interest" description="Disordered" evidence="19">
    <location>
        <begin position="218"/>
        <end position="302"/>
    </location>
</feature>
<keyword evidence="7" id="KW-0479">Metal-binding</keyword>
<dbReference type="Gene3D" id="3.30.40.10">
    <property type="entry name" value="Zinc/RING finger domain, C3HC4 (zinc finger)"/>
    <property type="match status" value="1"/>
</dbReference>
<dbReference type="EMBL" id="VWRR01000017">
    <property type="protein sequence ID" value="KAF6000858.1"/>
    <property type="molecule type" value="Genomic_DNA"/>
</dbReference>
<dbReference type="PROSITE" id="PS50089">
    <property type="entry name" value="ZF_RING_2"/>
    <property type="match status" value="1"/>
</dbReference>
<dbReference type="Proteomes" id="UP000530660">
    <property type="component" value="Unassembled WGS sequence"/>
</dbReference>
<comment type="similarity">
    <text evidence="4">Belongs to the RAD18 family.</text>
</comment>
<evidence type="ECO:0000256" key="1">
    <source>
        <dbReference type="ARBA" id="ARBA00000900"/>
    </source>
</evidence>
<dbReference type="GO" id="GO:0005634">
    <property type="term" value="C:nucleus"/>
    <property type="evidence" value="ECO:0007669"/>
    <property type="project" value="UniProtKB-SubCell"/>
</dbReference>
<dbReference type="GO" id="GO:0006513">
    <property type="term" value="P:protein monoubiquitination"/>
    <property type="evidence" value="ECO:0007669"/>
    <property type="project" value="InterPro"/>
</dbReference>
<dbReference type="GO" id="GO:0006301">
    <property type="term" value="P:DNA damage tolerance"/>
    <property type="evidence" value="ECO:0007669"/>
    <property type="project" value="InterPro"/>
</dbReference>
<keyword evidence="9 17" id="KW-0863">Zinc-finger</keyword>
<name>A0A7J7ICV4_9RHOD</name>
<comment type="catalytic activity">
    <reaction evidence="1">
        <text>S-ubiquitinyl-[E2 ubiquitin-conjugating enzyme]-L-cysteine + [acceptor protein]-L-lysine = [E2 ubiquitin-conjugating enzyme]-L-cysteine + N(6)-ubiquitinyl-[acceptor protein]-L-lysine.</text>
        <dbReference type="EC" id="2.3.2.27"/>
    </reaction>
</comment>
<dbReference type="GO" id="GO:0008270">
    <property type="term" value="F:zinc ion binding"/>
    <property type="evidence" value="ECO:0007669"/>
    <property type="project" value="UniProtKB-KW"/>
</dbReference>
<evidence type="ECO:0000256" key="6">
    <source>
        <dbReference type="ARBA" id="ARBA00022679"/>
    </source>
</evidence>
<dbReference type="InterPro" id="IPR006642">
    <property type="entry name" value="Rad18_UBZ4"/>
</dbReference>
<evidence type="ECO:0000256" key="10">
    <source>
        <dbReference type="ARBA" id="ARBA00022786"/>
    </source>
</evidence>
<comment type="pathway">
    <text evidence="3">Protein modification; protein ubiquitination.</text>
</comment>
<keyword evidence="13 18" id="KW-0234">DNA repair</keyword>
<dbReference type="FunFam" id="3.30.40.10:FF:000172">
    <property type="entry name" value="E3 ubiquitin-protein ligase RAD18"/>
    <property type="match status" value="1"/>
</dbReference>
<sequence>MTHKNGLLSRVQETDASSLDLPEAHNWPSEAFRTLDVLTRCPICGDHFRAPMSLACAHTFCSACIRRAFSYRSECPECRTAGSVSQMRKNRLVEDITVAWQQARLEVLHWTLQTQREADLGHETPDTAHLKTVATSAVGTTPRASSSRTITARARSMSTPLAVASAGPDVVRPVSTSVPSPRTVDRGACLEPDVRSVPDAVSFSQRHTLGERALLETAADAVHRPGSERSAATLSSSRSMDERGLNSNSDHGWPGASIAPHPVPNARPTASTTETDTESSSVSDAASFRRRTGCEKTHQKQRSRHIACPICNHPYPQAFIQAHVDECLDRVDAQSVDNPRSVERQLSKKHTSRSGSEYPLGKIHEVWYDGQSERRLRAMIQSLGVNIPPPWYRHRQGLIYIHREYVIRHNAECDVEPITERKKLRQICREVEELAWSQIQIAPSTTRSAEEEIPGLT</sequence>
<keyword evidence="23" id="KW-1185">Reference proteome</keyword>
<keyword evidence="12" id="KW-0238">DNA-binding</keyword>
<evidence type="ECO:0000256" key="2">
    <source>
        <dbReference type="ARBA" id="ARBA00004123"/>
    </source>
</evidence>
<dbReference type="InterPro" id="IPR013083">
    <property type="entry name" value="Znf_RING/FYVE/PHD"/>
</dbReference>
<proteinExistence type="inferred from homology"/>
<evidence type="ECO:0000256" key="5">
    <source>
        <dbReference type="ARBA" id="ARBA00012483"/>
    </source>
</evidence>
<feature type="domain" description="RING-type" evidence="20">
    <location>
        <begin position="41"/>
        <end position="79"/>
    </location>
</feature>
<dbReference type="InterPro" id="IPR017907">
    <property type="entry name" value="Znf_RING_CS"/>
</dbReference>
<evidence type="ECO:0000256" key="3">
    <source>
        <dbReference type="ARBA" id="ARBA00004906"/>
    </source>
</evidence>
<keyword evidence="8 18" id="KW-0227">DNA damage</keyword>
<evidence type="ECO:0000313" key="22">
    <source>
        <dbReference type="EMBL" id="KAF6000858.1"/>
    </source>
</evidence>
<evidence type="ECO:0000256" key="19">
    <source>
        <dbReference type="SAM" id="MobiDB-lite"/>
    </source>
</evidence>
<evidence type="ECO:0000256" key="13">
    <source>
        <dbReference type="ARBA" id="ARBA00023204"/>
    </source>
</evidence>
<evidence type="ECO:0000256" key="4">
    <source>
        <dbReference type="ARBA" id="ARBA00009506"/>
    </source>
</evidence>
<evidence type="ECO:0000256" key="9">
    <source>
        <dbReference type="ARBA" id="ARBA00022771"/>
    </source>
</evidence>
<feature type="compositionally biased region" description="Low complexity" evidence="19">
    <location>
        <begin position="269"/>
        <end position="286"/>
    </location>
</feature>
<evidence type="ECO:0000256" key="17">
    <source>
        <dbReference type="PROSITE-ProRule" id="PRU00175"/>
    </source>
</evidence>
<reference evidence="22 23" key="1">
    <citation type="journal article" date="2020" name="J. Phycol.">
        <title>Comparative genome analysis reveals Cyanidiococcus gen. nov., a new extremophilic red algal genus sister to Cyanidioschyzon (Cyanidioschyzonaceae, Rhodophyta).</title>
        <authorList>
            <person name="Liu S.-L."/>
            <person name="Chiang Y.-R."/>
            <person name="Yoon H.S."/>
            <person name="Fu H.-Y."/>
        </authorList>
    </citation>
    <scope>NUCLEOTIDE SEQUENCE [LARGE SCALE GENOMIC DNA]</scope>
    <source>
        <strain evidence="22 23">THAL066</strain>
    </source>
</reference>
<evidence type="ECO:0000256" key="14">
    <source>
        <dbReference type="ARBA" id="ARBA00023242"/>
    </source>
</evidence>
<evidence type="ECO:0000256" key="7">
    <source>
        <dbReference type="ARBA" id="ARBA00022723"/>
    </source>
</evidence>
<dbReference type="GO" id="GO:0003697">
    <property type="term" value="F:single-stranded DNA binding"/>
    <property type="evidence" value="ECO:0007669"/>
    <property type="project" value="InterPro"/>
</dbReference>
<keyword evidence="14" id="KW-0539">Nucleus</keyword>
<dbReference type="SUPFAM" id="SSF57850">
    <property type="entry name" value="RING/U-box"/>
    <property type="match status" value="1"/>
</dbReference>
<keyword evidence="10" id="KW-0833">Ubl conjugation pathway</keyword>
<dbReference type="SMART" id="SM00184">
    <property type="entry name" value="RING"/>
    <property type="match status" value="1"/>
</dbReference>
<dbReference type="PROSITE" id="PS00518">
    <property type="entry name" value="ZF_RING_1"/>
    <property type="match status" value="1"/>
</dbReference>
<protein>
    <recommendedName>
        <fullName evidence="5">RING-type E3 ubiquitin transferase</fullName>
        <ecNumber evidence="5">2.3.2.27</ecNumber>
    </recommendedName>
    <alternativeName>
        <fullName evidence="15 16">RING-type E3 ubiquitin transferase RAD18</fullName>
    </alternativeName>
</protein>
<keyword evidence="11" id="KW-0862">Zinc</keyword>
<keyword evidence="6" id="KW-0808">Transferase</keyword>
<dbReference type="Gene3D" id="3.30.160.60">
    <property type="entry name" value="Classic Zinc Finger"/>
    <property type="match status" value="1"/>
</dbReference>
<dbReference type="OrthoDB" id="9049620at2759"/>
<dbReference type="InterPro" id="IPR039577">
    <property type="entry name" value="Rad18"/>
</dbReference>
<evidence type="ECO:0000256" key="18">
    <source>
        <dbReference type="PROSITE-ProRule" id="PRU01256"/>
    </source>
</evidence>
<evidence type="ECO:0000256" key="15">
    <source>
        <dbReference type="ARBA" id="ARBA00031783"/>
    </source>
</evidence>
<dbReference type="GO" id="GO:0097505">
    <property type="term" value="C:Rad6-Rad18 complex"/>
    <property type="evidence" value="ECO:0007669"/>
    <property type="project" value="TreeGrafter"/>
</dbReference>
<dbReference type="Pfam" id="PF13923">
    <property type="entry name" value="zf-C3HC4_2"/>
    <property type="match status" value="1"/>
</dbReference>
<dbReference type="PANTHER" id="PTHR14134:SF2">
    <property type="entry name" value="E3 UBIQUITIN-PROTEIN LIGASE RAD18"/>
    <property type="match status" value="1"/>
</dbReference>
<evidence type="ECO:0000259" key="21">
    <source>
        <dbReference type="PROSITE" id="PS51908"/>
    </source>
</evidence>
<evidence type="ECO:0000256" key="16">
    <source>
        <dbReference type="ARBA" id="ARBA00082369"/>
    </source>
</evidence>
<dbReference type="PANTHER" id="PTHR14134">
    <property type="entry name" value="E3 UBIQUITIN-PROTEIN LIGASE RAD18"/>
    <property type="match status" value="1"/>
</dbReference>
<dbReference type="EC" id="2.3.2.27" evidence="5"/>
<feature type="domain" description="UBZ4-type" evidence="21">
    <location>
        <begin position="305"/>
        <end position="332"/>
    </location>
</feature>
<accession>A0A7J7ICV4</accession>
<evidence type="ECO:0000256" key="8">
    <source>
        <dbReference type="ARBA" id="ARBA00022763"/>
    </source>
</evidence>
<evidence type="ECO:0000256" key="12">
    <source>
        <dbReference type="ARBA" id="ARBA00023125"/>
    </source>
</evidence>
<dbReference type="InterPro" id="IPR001841">
    <property type="entry name" value="Znf_RING"/>
</dbReference>
<dbReference type="GO" id="GO:0006281">
    <property type="term" value="P:DNA repair"/>
    <property type="evidence" value="ECO:0007669"/>
    <property type="project" value="UniProtKB-KW"/>
</dbReference>
<gene>
    <name evidence="22" type="primary">RAD18</name>
    <name evidence="22" type="ORF">F1559_001585</name>
</gene>
<dbReference type="GO" id="GO:0061630">
    <property type="term" value="F:ubiquitin protein ligase activity"/>
    <property type="evidence" value="ECO:0007669"/>
    <property type="project" value="UniProtKB-EC"/>
</dbReference>
<evidence type="ECO:0000259" key="20">
    <source>
        <dbReference type="PROSITE" id="PS50089"/>
    </source>
</evidence>
<dbReference type="AlphaFoldDB" id="A0A7J7ICV4"/>
<organism evidence="22 23">
    <name type="scientific">Cyanidiococcus yangmingshanensis</name>
    <dbReference type="NCBI Taxonomy" id="2690220"/>
    <lineage>
        <taxon>Eukaryota</taxon>
        <taxon>Rhodophyta</taxon>
        <taxon>Bangiophyceae</taxon>
        <taxon>Cyanidiales</taxon>
        <taxon>Cyanidiaceae</taxon>
        <taxon>Cyanidiococcus</taxon>
    </lineage>
</organism>
<dbReference type="PROSITE" id="PS51908">
    <property type="entry name" value="ZF_UBZ4"/>
    <property type="match status" value="1"/>
</dbReference>
<comment type="caution">
    <text evidence="22">The sequence shown here is derived from an EMBL/GenBank/DDBJ whole genome shotgun (WGS) entry which is preliminary data.</text>
</comment>
<evidence type="ECO:0000313" key="23">
    <source>
        <dbReference type="Proteomes" id="UP000530660"/>
    </source>
</evidence>
<evidence type="ECO:0000256" key="11">
    <source>
        <dbReference type="ARBA" id="ARBA00022833"/>
    </source>
</evidence>
<comment type="subcellular location">
    <subcellularLocation>
        <location evidence="2">Nucleus</location>
    </subcellularLocation>
</comment>